<evidence type="ECO:0000256" key="3">
    <source>
        <dbReference type="ARBA" id="ARBA00022525"/>
    </source>
</evidence>
<accession>A0A8C4TMI4</accession>
<evidence type="ECO:0000256" key="2">
    <source>
        <dbReference type="ARBA" id="ARBA00006656"/>
    </source>
</evidence>
<dbReference type="Gene3D" id="2.10.90.10">
    <property type="entry name" value="Cystine-knot cytokines"/>
    <property type="match status" value="1"/>
</dbReference>
<keyword evidence="3" id="KW-0964">Secreted</keyword>
<dbReference type="GO" id="GO:0005125">
    <property type="term" value="F:cytokine activity"/>
    <property type="evidence" value="ECO:0007669"/>
    <property type="project" value="TreeGrafter"/>
</dbReference>
<proteinExistence type="inferred from homology"/>
<name>A0A8C4TMI4_ERPCA</name>
<feature type="signal peptide" evidence="7">
    <location>
        <begin position="1"/>
        <end position="19"/>
    </location>
</feature>
<dbReference type="InterPro" id="IPR029034">
    <property type="entry name" value="Cystine-knot_cytokine"/>
</dbReference>
<sequence>MNYLILILIYTAFIGSISCKPVSVKSKVIQDRIRLLYSASELEVPFGKNTFLRNSTAKVQKNSSGVQGNIDPVQFMLNLYNQFVSASSSMPQFNTVRSFTAEGDMVMCWLLLHLHSFRAHYLLLFNVSVPYHEQITVAELRLYTLLTKGFECSNQVKYTIKIYDMQNQGNKTRLQLLNSKEIDGDLNSWISFIITGGVKRWVEFGQTTNTLQVHIEQKDSEQFKSGCLKISTGFKNKKLPVIILFSNDPNSQKQEKKINKQMIFKEETRLLQGGKNGTRNMANVSKVLNRAKRNIAHNHCRRTPLHVNFKDIGWDSWIIAPKEYDALNAEKVQKVCCVPTKLDPISLLYRDESGTVTLKNAYEGMKVAACGCR</sequence>
<dbReference type="GO" id="GO:0008083">
    <property type="term" value="F:growth factor activity"/>
    <property type="evidence" value="ECO:0007669"/>
    <property type="project" value="UniProtKB-KW"/>
</dbReference>
<comment type="similarity">
    <text evidence="2 6">Belongs to the TGF-beta family.</text>
</comment>
<dbReference type="PROSITE" id="PS51362">
    <property type="entry name" value="TGF_BETA_2"/>
    <property type="match status" value="1"/>
</dbReference>
<evidence type="ECO:0000256" key="1">
    <source>
        <dbReference type="ARBA" id="ARBA00004613"/>
    </source>
</evidence>
<gene>
    <name evidence="9" type="primary">GDF2</name>
    <name evidence="9" type="synonym">LOC114647106</name>
</gene>
<evidence type="ECO:0000256" key="5">
    <source>
        <dbReference type="ARBA" id="ARBA00023157"/>
    </source>
</evidence>
<dbReference type="PANTHER" id="PTHR11848">
    <property type="entry name" value="TGF-BETA FAMILY"/>
    <property type="match status" value="1"/>
</dbReference>
<dbReference type="Gene3D" id="2.60.120.970">
    <property type="match status" value="1"/>
</dbReference>
<reference evidence="9" key="2">
    <citation type="submission" date="2025-08" db="UniProtKB">
        <authorList>
            <consortium name="Ensembl"/>
        </authorList>
    </citation>
    <scope>IDENTIFICATION</scope>
</reference>
<keyword evidence="4 6" id="KW-0339">Growth factor</keyword>
<dbReference type="GO" id="GO:0005615">
    <property type="term" value="C:extracellular space"/>
    <property type="evidence" value="ECO:0007669"/>
    <property type="project" value="TreeGrafter"/>
</dbReference>
<reference evidence="9" key="1">
    <citation type="submission" date="2021-06" db="EMBL/GenBank/DDBJ databases">
        <authorList>
            <consortium name="Wellcome Sanger Institute Data Sharing"/>
        </authorList>
    </citation>
    <scope>NUCLEOTIDE SEQUENCE [LARGE SCALE GENOMIC DNA]</scope>
</reference>
<dbReference type="InterPro" id="IPR001839">
    <property type="entry name" value="TGF-b_C"/>
</dbReference>
<dbReference type="Proteomes" id="UP000694620">
    <property type="component" value="Chromosome 2"/>
</dbReference>
<organism evidence="9 10">
    <name type="scientific">Erpetoichthys calabaricus</name>
    <name type="common">Rope fish</name>
    <name type="synonym">Calamoichthys calabaricus</name>
    <dbReference type="NCBI Taxonomy" id="27687"/>
    <lineage>
        <taxon>Eukaryota</taxon>
        <taxon>Metazoa</taxon>
        <taxon>Chordata</taxon>
        <taxon>Craniata</taxon>
        <taxon>Vertebrata</taxon>
        <taxon>Euteleostomi</taxon>
        <taxon>Actinopterygii</taxon>
        <taxon>Polypteriformes</taxon>
        <taxon>Polypteridae</taxon>
        <taxon>Erpetoichthys</taxon>
    </lineage>
</organism>
<dbReference type="PANTHER" id="PTHR11848:SF307">
    <property type="entry name" value="BONE MORPHOGENETIC PROTEIN 10"/>
    <property type="match status" value="1"/>
</dbReference>
<feature type="chain" id="PRO_5034615553" evidence="7">
    <location>
        <begin position="20"/>
        <end position="373"/>
    </location>
</feature>
<comment type="subcellular location">
    <subcellularLocation>
        <location evidence="1">Secreted</location>
    </subcellularLocation>
</comment>
<evidence type="ECO:0000256" key="7">
    <source>
        <dbReference type="SAM" id="SignalP"/>
    </source>
</evidence>
<feature type="domain" description="TGF-beta family profile" evidence="8">
    <location>
        <begin position="290"/>
        <end position="373"/>
    </location>
</feature>
<dbReference type="Ensembl" id="ENSECRT00000034150.1">
    <property type="protein sequence ID" value="ENSECRP00000033422.1"/>
    <property type="gene ID" value="ENSECRG00000022614.1"/>
</dbReference>
<evidence type="ECO:0000313" key="9">
    <source>
        <dbReference type="Ensembl" id="ENSECRP00000033422.1"/>
    </source>
</evidence>
<keyword evidence="7" id="KW-0732">Signal</keyword>
<dbReference type="Pfam" id="PF00688">
    <property type="entry name" value="TGFb_propeptide"/>
    <property type="match status" value="1"/>
</dbReference>
<reference evidence="9" key="3">
    <citation type="submission" date="2025-09" db="UniProtKB">
        <authorList>
            <consortium name="Ensembl"/>
        </authorList>
    </citation>
    <scope>IDENTIFICATION</scope>
</reference>
<dbReference type="InterPro" id="IPR001111">
    <property type="entry name" value="TGF-b_propeptide"/>
</dbReference>
<protein>
    <submittedName>
        <fullName evidence="9">Growth differentiation factor 2</fullName>
    </submittedName>
</protein>
<keyword evidence="10" id="KW-1185">Reference proteome</keyword>
<dbReference type="GeneTree" id="ENSGT00940000159802"/>
<dbReference type="SMART" id="SM00204">
    <property type="entry name" value="TGFB"/>
    <property type="match status" value="1"/>
</dbReference>
<evidence type="ECO:0000256" key="6">
    <source>
        <dbReference type="RuleBase" id="RU000354"/>
    </source>
</evidence>
<keyword evidence="5" id="KW-1015">Disulfide bond</keyword>
<dbReference type="SUPFAM" id="SSF57501">
    <property type="entry name" value="Cystine-knot cytokines"/>
    <property type="match status" value="1"/>
</dbReference>
<evidence type="ECO:0000259" key="8">
    <source>
        <dbReference type="PROSITE" id="PS51362"/>
    </source>
</evidence>
<evidence type="ECO:0000313" key="10">
    <source>
        <dbReference type="Proteomes" id="UP000694620"/>
    </source>
</evidence>
<dbReference type="AlphaFoldDB" id="A0A8C4TMI4"/>
<dbReference type="Pfam" id="PF00019">
    <property type="entry name" value="TGF_beta"/>
    <property type="match status" value="2"/>
</dbReference>
<evidence type="ECO:0000256" key="4">
    <source>
        <dbReference type="ARBA" id="ARBA00023030"/>
    </source>
</evidence>
<dbReference type="InterPro" id="IPR015615">
    <property type="entry name" value="TGF-beta-rel"/>
</dbReference>